<reference evidence="2" key="1">
    <citation type="journal article" date="2022" name="Mol. Ecol. Resour.">
        <title>The genomes of chicory, endive, great burdock and yacon provide insights into Asteraceae palaeo-polyploidization history and plant inulin production.</title>
        <authorList>
            <person name="Fan W."/>
            <person name="Wang S."/>
            <person name="Wang H."/>
            <person name="Wang A."/>
            <person name="Jiang F."/>
            <person name="Liu H."/>
            <person name="Zhao H."/>
            <person name="Xu D."/>
            <person name="Zhang Y."/>
        </authorList>
    </citation>
    <scope>NUCLEOTIDE SEQUENCE [LARGE SCALE GENOMIC DNA]</scope>
    <source>
        <strain evidence="2">cv. Yunnan</strain>
    </source>
</reference>
<gene>
    <name evidence="1" type="ORF">L1987_84869</name>
</gene>
<reference evidence="1 2" key="2">
    <citation type="journal article" date="2022" name="Mol. Ecol. Resour.">
        <title>The genomes of chicory, endive, great burdock and yacon provide insights into Asteraceae paleo-polyploidization history and plant inulin production.</title>
        <authorList>
            <person name="Fan W."/>
            <person name="Wang S."/>
            <person name="Wang H."/>
            <person name="Wang A."/>
            <person name="Jiang F."/>
            <person name="Liu H."/>
            <person name="Zhao H."/>
            <person name="Xu D."/>
            <person name="Zhang Y."/>
        </authorList>
    </citation>
    <scope>NUCLEOTIDE SEQUENCE [LARGE SCALE GENOMIC DNA]</scope>
    <source>
        <strain evidence="2">cv. Yunnan</strain>
        <tissue evidence="1">Leaves</tissue>
    </source>
</reference>
<dbReference type="Proteomes" id="UP001056120">
    <property type="component" value="Linkage Group LG29"/>
</dbReference>
<sequence length="141" mass="15199">MEIQLMTLSPATTTTAPYATAPSTPPRFPNFFYSAPTSPIHTTFQDADADEDNDFSFDFSGQLEPPSISAADDLFHGGKIKTANPSSNHHPQPPTSRCREGKESSLLVLVESFSSCAAFINHSLPVCSHQVSRIEIVSISG</sequence>
<name>A0ACB8XVH8_9ASTR</name>
<evidence type="ECO:0000313" key="1">
    <source>
        <dbReference type="EMBL" id="KAI3675281.1"/>
    </source>
</evidence>
<proteinExistence type="predicted"/>
<keyword evidence="2" id="KW-1185">Reference proteome</keyword>
<comment type="caution">
    <text evidence="1">The sequence shown here is derived from an EMBL/GenBank/DDBJ whole genome shotgun (WGS) entry which is preliminary data.</text>
</comment>
<accession>A0ACB8XVH8</accession>
<evidence type="ECO:0000313" key="2">
    <source>
        <dbReference type="Proteomes" id="UP001056120"/>
    </source>
</evidence>
<protein>
    <submittedName>
        <fullName evidence="1">Uncharacterized protein</fullName>
    </submittedName>
</protein>
<organism evidence="1 2">
    <name type="scientific">Smallanthus sonchifolius</name>
    <dbReference type="NCBI Taxonomy" id="185202"/>
    <lineage>
        <taxon>Eukaryota</taxon>
        <taxon>Viridiplantae</taxon>
        <taxon>Streptophyta</taxon>
        <taxon>Embryophyta</taxon>
        <taxon>Tracheophyta</taxon>
        <taxon>Spermatophyta</taxon>
        <taxon>Magnoliopsida</taxon>
        <taxon>eudicotyledons</taxon>
        <taxon>Gunneridae</taxon>
        <taxon>Pentapetalae</taxon>
        <taxon>asterids</taxon>
        <taxon>campanulids</taxon>
        <taxon>Asterales</taxon>
        <taxon>Asteraceae</taxon>
        <taxon>Asteroideae</taxon>
        <taxon>Heliantheae alliance</taxon>
        <taxon>Millerieae</taxon>
        <taxon>Smallanthus</taxon>
    </lineage>
</organism>
<dbReference type="EMBL" id="CM042046">
    <property type="protein sequence ID" value="KAI3675281.1"/>
    <property type="molecule type" value="Genomic_DNA"/>
</dbReference>